<dbReference type="Gene3D" id="3.40.50.300">
    <property type="entry name" value="P-loop containing nucleotide triphosphate hydrolases"/>
    <property type="match status" value="1"/>
</dbReference>
<evidence type="ECO:0000256" key="6">
    <source>
        <dbReference type="ARBA" id="ARBA00022967"/>
    </source>
</evidence>
<proteinExistence type="predicted"/>
<dbReference type="Pfam" id="PF00005">
    <property type="entry name" value="ABC_tran"/>
    <property type="match status" value="1"/>
</dbReference>
<dbReference type="FunCoup" id="A0A6N7EU82">
    <property type="interactions" value="94"/>
</dbReference>
<keyword evidence="4" id="KW-0547">Nucleotide-binding</keyword>
<dbReference type="InterPro" id="IPR017871">
    <property type="entry name" value="ABC_transporter-like_CS"/>
</dbReference>
<dbReference type="SUPFAM" id="SSF52540">
    <property type="entry name" value="P-loop containing nucleoside triphosphate hydrolases"/>
    <property type="match status" value="1"/>
</dbReference>
<evidence type="ECO:0000256" key="7">
    <source>
        <dbReference type="ARBA" id="ARBA00023136"/>
    </source>
</evidence>
<dbReference type="RefSeq" id="WP_152810037.1">
    <property type="nucleotide sequence ID" value="NZ_WHNW01000004.1"/>
</dbReference>
<reference evidence="9 10" key="1">
    <citation type="submission" date="2019-10" db="EMBL/GenBank/DDBJ databases">
        <title>Cardiobacteriales fam. a chemoheterotrophic member of the order Cardiobacteriales, and proposal of Cardiobacteriales fam. nov.</title>
        <authorList>
            <person name="Wang C."/>
        </authorList>
    </citation>
    <scope>NUCLEOTIDE SEQUENCE [LARGE SCALE GENOMIC DNA]</scope>
    <source>
        <strain evidence="9 10">ML27</strain>
    </source>
</reference>
<dbReference type="GO" id="GO:0005524">
    <property type="term" value="F:ATP binding"/>
    <property type="evidence" value="ECO:0007669"/>
    <property type="project" value="UniProtKB-KW"/>
</dbReference>
<dbReference type="EMBL" id="WHNW01000004">
    <property type="protein sequence ID" value="MPV86111.1"/>
    <property type="molecule type" value="Genomic_DNA"/>
</dbReference>
<dbReference type="PANTHER" id="PTHR42781:SF1">
    <property type="entry name" value="THIAMINE IMPORT ATP-BINDING PROTEIN THIQ"/>
    <property type="match status" value="1"/>
</dbReference>
<feature type="domain" description="ABC transporter" evidence="8">
    <location>
        <begin position="2"/>
        <end position="229"/>
    </location>
</feature>
<dbReference type="PANTHER" id="PTHR42781">
    <property type="entry name" value="SPERMIDINE/PUTRESCINE IMPORT ATP-BINDING PROTEIN POTA"/>
    <property type="match status" value="1"/>
</dbReference>
<keyword evidence="10" id="KW-1185">Reference proteome</keyword>
<dbReference type="InterPro" id="IPR003593">
    <property type="entry name" value="AAA+_ATPase"/>
</dbReference>
<dbReference type="PROSITE" id="PS50893">
    <property type="entry name" value="ABC_TRANSPORTER_2"/>
    <property type="match status" value="1"/>
</dbReference>
<protein>
    <submittedName>
        <fullName evidence="9">ATP-binding cassette domain-containing protein</fullName>
    </submittedName>
</protein>
<keyword evidence="2" id="KW-1003">Cell membrane</keyword>
<dbReference type="SMART" id="SM00382">
    <property type="entry name" value="AAA"/>
    <property type="match status" value="1"/>
</dbReference>
<evidence type="ECO:0000256" key="5">
    <source>
        <dbReference type="ARBA" id="ARBA00022840"/>
    </source>
</evidence>
<sequence length="230" mass="24977">MLVVEKIAATYPEFTLAADFQAGAGEILVVSGPSGAGKTTLIELIAGFIPMQQGRILLDSKDISQCAPSARNMMTIFQSNNDFPHLSVEKNVLLGATPLLRHLPRFRSQVDAAMAAVGLSAFAKRLPDALSGGQRQRIALARSLLSQRRVWLLDEPFAALGPRMRVEQLQLIQQLTVSNQLITLVVTHQPQEMRLADRLLFLNEGKISTIGDLNALLDNPPAALAAYLAD</sequence>
<evidence type="ECO:0000313" key="9">
    <source>
        <dbReference type="EMBL" id="MPV86111.1"/>
    </source>
</evidence>
<gene>
    <name evidence="9" type="ORF">GCU85_05110</name>
</gene>
<dbReference type="InterPro" id="IPR003439">
    <property type="entry name" value="ABC_transporter-like_ATP-bd"/>
</dbReference>
<keyword evidence="5 9" id="KW-0067">ATP-binding</keyword>
<evidence type="ECO:0000256" key="1">
    <source>
        <dbReference type="ARBA" id="ARBA00022448"/>
    </source>
</evidence>
<keyword evidence="1" id="KW-0813">Transport</keyword>
<evidence type="ECO:0000256" key="4">
    <source>
        <dbReference type="ARBA" id="ARBA00022741"/>
    </source>
</evidence>
<keyword evidence="3" id="KW-0997">Cell inner membrane</keyword>
<dbReference type="GO" id="GO:0016887">
    <property type="term" value="F:ATP hydrolysis activity"/>
    <property type="evidence" value="ECO:0007669"/>
    <property type="project" value="InterPro"/>
</dbReference>
<organism evidence="9 10">
    <name type="scientific">Ostreibacterium oceani</name>
    <dbReference type="NCBI Taxonomy" id="2654998"/>
    <lineage>
        <taxon>Bacteria</taxon>
        <taxon>Pseudomonadati</taxon>
        <taxon>Pseudomonadota</taxon>
        <taxon>Gammaproteobacteria</taxon>
        <taxon>Cardiobacteriales</taxon>
        <taxon>Ostreibacteriaceae</taxon>
        <taxon>Ostreibacterium</taxon>
    </lineage>
</organism>
<evidence type="ECO:0000259" key="8">
    <source>
        <dbReference type="PROSITE" id="PS50893"/>
    </source>
</evidence>
<comment type="caution">
    <text evidence="9">The sequence shown here is derived from an EMBL/GenBank/DDBJ whole genome shotgun (WGS) entry which is preliminary data.</text>
</comment>
<dbReference type="InterPro" id="IPR050093">
    <property type="entry name" value="ABC_SmlMolc_Importer"/>
</dbReference>
<evidence type="ECO:0000256" key="3">
    <source>
        <dbReference type="ARBA" id="ARBA00022519"/>
    </source>
</evidence>
<evidence type="ECO:0000256" key="2">
    <source>
        <dbReference type="ARBA" id="ARBA00022475"/>
    </source>
</evidence>
<name>A0A6N7EU82_9GAMM</name>
<dbReference type="Proteomes" id="UP000471298">
    <property type="component" value="Unassembled WGS sequence"/>
</dbReference>
<accession>A0A6N7EU82</accession>
<keyword evidence="7" id="KW-0472">Membrane</keyword>
<dbReference type="InterPro" id="IPR027417">
    <property type="entry name" value="P-loop_NTPase"/>
</dbReference>
<dbReference type="InParanoid" id="A0A6N7EU82"/>
<dbReference type="AlphaFoldDB" id="A0A6N7EU82"/>
<evidence type="ECO:0000313" key="10">
    <source>
        <dbReference type="Proteomes" id="UP000471298"/>
    </source>
</evidence>
<dbReference type="PROSITE" id="PS00211">
    <property type="entry name" value="ABC_TRANSPORTER_1"/>
    <property type="match status" value="1"/>
</dbReference>
<keyword evidence="6" id="KW-1278">Translocase</keyword>